<evidence type="ECO:0000313" key="3">
    <source>
        <dbReference type="Proteomes" id="UP000032427"/>
    </source>
</evidence>
<keyword evidence="3" id="KW-1185">Reference proteome</keyword>
<dbReference type="SUPFAM" id="SSF55729">
    <property type="entry name" value="Acyl-CoA N-acyltransferases (Nat)"/>
    <property type="match status" value="1"/>
</dbReference>
<dbReference type="PROSITE" id="PS51186">
    <property type="entry name" value="GNAT"/>
    <property type="match status" value="1"/>
</dbReference>
<dbReference type="PATRIC" id="fig|80852.17.peg.850"/>
<dbReference type="InterPro" id="IPR016181">
    <property type="entry name" value="Acyl_CoA_acyltransferase"/>
</dbReference>
<keyword evidence="2" id="KW-0808">Transferase</keyword>
<evidence type="ECO:0000259" key="1">
    <source>
        <dbReference type="PROSITE" id="PS51186"/>
    </source>
</evidence>
<sequence length="168" mass="18448">MKTPYQIQYDTFAAAGGIYDERHAKLYAEFADNLIADGSFSIVYEGVAHACYTPITIDAAPHLKCYVVAPLAVLPGYQRQGYATRLMEEAEKQLAPDVVFIMGEVHHYAKRYNTPHKVGLPVESLAPLDNWFALALTEGALDGVGESTSSITGPYSEPLIWSHPSEQV</sequence>
<dbReference type="GO" id="GO:0016747">
    <property type="term" value="F:acyltransferase activity, transferring groups other than amino-acyl groups"/>
    <property type="evidence" value="ECO:0007669"/>
    <property type="project" value="InterPro"/>
</dbReference>
<keyword evidence="2" id="KW-0012">Acyltransferase</keyword>
<evidence type="ECO:0000313" key="2">
    <source>
        <dbReference type="EMBL" id="CED70930.1"/>
    </source>
</evidence>
<organism evidence="2 3">
    <name type="scientific">Aliivibrio wodanis</name>
    <dbReference type="NCBI Taxonomy" id="80852"/>
    <lineage>
        <taxon>Bacteria</taxon>
        <taxon>Pseudomonadati</taxon>
        <taxon>Pseudomonadota</taxon>
        <taxon>Gammaproteobacteria</taxon>
        <taxon>Vibrionales</taxon>
        <taxon>Vibrionaceae</taxon>
        <taxon>Aliivibrio</taxon>
    </lineage>
</organism>
<dbReference type="InterPro" id="IPR000182">
    <property type="entry name" value="GNAT_dom"/>
</dbReference>
<dbReference type="Pfam" id="PF00583">
    <property type="entry name" value="Acetyltransf_1"/>
    <property type="match status" value="1"/>
</dbReference>
<dbReference type="STRING" id="80852.AWOD_I_0837"/>
<dbReference type="AlphaFoldDB" id="A0A090IRK0"/>
<dbReference type="HOGENOM" id="CLU_1584961_0_0_6"/>
<dbReference type="GeneID" id="28540406"/>
<name>A0A090IRK0_9GAMM</name>
<feature type="domain" description="N-acetyltransferase" evidence="1">
    <location>
        <begin position="1"/>
        <end position="137"/>
    </location>
</feature>
<protein>
    <submittedName>
        <fullName evidence="2">Putative acyltransferase</fullName>
    </submittedName>
</protein>
<dbReference type="EMBL" id="LN554846">
    <property type="protein sequence ID" value="CED70930.1"/>
    <property type="molecule type" value="Genomic_DNA"/>
</dbReference>
<dbReference type="Proteomes" id="UP000032427">
    <property type="component" value="Chromosome 1"/>
</dbReference>
<gene>
    <name evidence="2" type="ORF">AWOD_I_0837</name>
</gene>
<reference evidence="3" key="1">
    <citation type="submission" date="2014-09" db="EMBL/GenBank/DDBJ databases">
        <authorList>
            <person name="Hjerde E."/>
        </authorList>
    </citation>
    <scope>NUCLEOTIDE SEQUENCE [LARGE SCALE GENOMIC DNA]</scope>
    <source>
        <strain evidence="3">06/09/139</strain>
    </source>
</reference>
<dbReference type="OrthoDB" id="9797178at2"/>
<dbReference type="KEGG" id="awd:AWOD_I_0837"/>
<proteinExistence type="predicted"/>
<accession>A0A090IRK0</accession>
<dbReference type="Gene3D" id="3.40.630.30">
    <property type="match status" value="1"/>
</dbReference>
<dbReference type="CDD" id="cd04301">
    <property type="entry name" value="NAT_SF"/>
    <property type="match status" value="1"/>
</dbReference>